<reference evidence="1" key="1">
    <citation type="submission" date="2014-11" db="EMBL/GenBank/DDBJ databases">
        <authorList>
            <person name="Amaro Gonzalez C."/>
        </authorList>
    </citation>
    <scope>NUCLEOTIDE SEQUENCE</scope>
</reference>
<name>A0A0E9UZL2_ANGAN</name>
<organism evidence="1">
    <name type="scientific">Anguilla anguilla</name>
    <name type="common">European freshwater eel</name>
    <name type="synonym">Muraena anguilla</name>
    <dbReference type="NCBI Taxonomy" id="7936"/>
    <lineage>
        <taxon>Eukaryota</taxon>
        <taxon>Metazoa</taxon>
        <taxon>Chordata</taxon>
        <taxon>Craniata</taxon>
        <taxon>Vertebrata</taxon>
        <taxon>Euteleostomi</taxon>
        <taxon>Actinopterygii</taxon>
        <taxon>Neopterygii</taxon>
        <taxon>Teleostei</taxon>
        <taxon>Anguilliformes</taxon>
        <taxon>Anguillidae</taxon>
        <taxon>Anguilla</taxon>
    </lineage>
</organism>
<proteinExistence type="predicted"/>
<sequence>MLYRKNLHTQLIAAMFLERDNLLSITTPRFMRR</sequence>
<reference evidence="1" key="2">
    <citation type="journal article" date="2015" name="Fish Shellfish Immunol.">
        <title>Early steps in the European eel (Anguilla anguilla)-Vibrio vulnificus interaction in the gills: Role of the RtxA13 toxin.</title>
        <authorList>
            <person name="Callol A."/>
            <person name="Pajuelo D."/>
            <person name="Ebbesson L."/>
            <person name="Teles M."/>
            <person name="MacKenzie S."/>
            <person name="Amaro C."/>
        </authorList>
    </citation>
    <scope>NUCLEOTIDE SEQUENCE</scope>
</reference>
<evidence type="ECO:0000313" key="1">
    <source>
        <dbReference type="EMBL" id="JAH70640.1"/>
    </source>
</evidence>
<dbReference type="EMBL" id="GBXM01037937">
    <property type="protein sequence ID" value="JAH70640.1"/>
    <property type="molecule type" value="Transcribed_RNA"/>
</dbReference>
<accession>A0A0E9UZL2</accession>
<dbReference type="AlphaFoldDB" id="A0A0E9UZL2"/>
<protein>
    <submittedName>
        <fullName evidence="1">Uncharacterized protein</fullName>
    </submittedName>
</protein>